<reference evidence="1 2" key="1">
    <citation type="journal article" date="2024" name="Science">
        <title>Giant polyketide synthase enzymes in the biosynthesis of giant marine polyether toxins.</title>
        <authorList>
            <person name="Fallon T.R."/>
            <person name="Shende V.V."/>
            <person name="Wierzbicki I.H."/>
            <person name="Pendleton A.L."/>
            <person name="Watervoot N.F."/>
            <person name="Auber R.P."/>
            <person name="Gonzalez D.J."/>
            <person name="Wisecaver J.H."/>
            <person name="Moore B.S."/>
        </authorList>
    </citation>
    <scope>NUCLEOTIDE SEQUENCE [LARGE SCALE GENOMIC DNA]</scope>
    <source>
        <strain evidence="1 2">12B1</strain>
    </source>
</reference>
<keyword evidence="2" id="KW-1185">Reference proteome</keyword>
<gene>
    <name evidence="1" type="ORF">AB1Y20_012392</name>
</gene>
<dbReference type="AlphaFoldDB" id="A0AB34IND8"/>
<organism evidence="1 2">
    <name type="scientific">Prymnesium parvum</name>
    <name type="common">Toxic golden alga</name>
    <dbReference type="NCBI Taxonomy" id="97485"/>
    <lineage>
        <taxon>Eukaryota</taxon>
        <taxon>Haptista</taxon>
        <taxon>Haptophyta</taxon>
        <taxon>Prymnesiophyceae</taxon>
        <taxon>Prymnesiales</taxon>
        <taxon>Prymnesiaceae</taxon>
        <taxon>Prymnesium</taxon>
    </lineage>
</organism>
<evidence type="ECO:0000313" key="1">
    <source>
        <dbReference type="EMBL" id="KAL1503931.1"/>
    </source>
</evidence>
<sequence>MGLPEAIESRLMRAMIEAVKQHRLRREREAVAAGEWRDVPAEPLALRPALHSPRPRLPSAASLVNAAGDGNDFALFVGGVLRGVGARVRLSSGCAANASAARVCQLFAEVRMGRQPARIVAWARSWLAGSKWVGKTYHYRLDRDGYAWLNLDYIDSRRIQRPGAPYKAFDAQTIYHDELLAWEVEGEEYDSKGQPRLRESPVHSLEMGLR</sequence>
<protein>
    <submittedName>
        <fullName evidence="1">Uncharacterized protein</fullName>
    </submittedName>
</protein>
<accession>A0AB34IND8</accession>
<evidence type="ECO:0000313" key="2">
    <source>
        <dbReference type="Proteomes" id="UP001515480"/>
    </source>
</evidence>
<proteinExistence type="predicted"/>
<dbReference type="EMBL" id="JBGBPQ010000021">
    <property type="protein sequence ID" value="KAL1503931.1"/>
    <property type="molecule type" value="Genomic_DNA"/>
</dbReference>
<dbReference type="Proteomes" id="UP001515480">
    <property type="component" value="Unassembled WGS sequence"/>
</dbReference>
<name>A0AB34IND8_PRYPA</name>
<comment type="caution">
    <text evidence="1">The sequence shown here is derived from an EMBL/GenBank/DDBJ whole genome shotgun (WGS) entry which is preliminary data.</text>
</comment>